<evidence type="ECO:0000256" key="3">
    <source>
        <dbReference type="ARBA" id="ARBA00022576"/>
    </source>
</evidence>
<dbReference type="CDD" id="cd00610">
    <property type="entry name" value="OAT_like"/>
    <property type="match status" value="1"/>
</dbReference>
<evidence type="ECO:0000256" key="4">
    <source>
        <dbReference type="ARBA" id="ARBA00022679"/>
    </source>
</evidence>
<dbReference type="RefSeq" id="WP_188913295.1">
    <property type="nucleotide sequence ID" value="NZ_BMIQ01000013.1"/>
</dbReference>
<protein>
    <submittedName>
        <fullName evidence="7">Aspartate aminotransferase family protein</fullName>
    </submittedName>
</protein>
<evidence type="ECO:0000256" key="2">
    <source>
        <dbReference type="ARBA" id="ARBA00008954"/>
    </source>
</evidence>
<dbReference type="PANTHER" id="PTHR42684">
    <property type="entry name" value="ADENOSYLMETHIONINE-8-AMINO-7-OXONONANOATE AMINOTRANSFERASE"/>
    <property type="match status" value="1"/>
</dbReference>
<dbReference type="Pfam" id="PF00202">
    <property type="entry name" value="Aminotran_3"/>
    <property type="match status" value="1"/>
</dbReference>
<evidence type="ECO:0000256" key="6">
    <source>
        <dbReference type="RuleBase" id="RU003560"/>
    </source>
</evidence>
<keyword evidence="8" id="KW-1185">Reference proteome</keyword>
<dbReference type="SUPFAM" id="SSF53383">
    <property type="entry name" value="PLP-dependent transferases"/>
    <property type="match status" value="1"/>
</dbReference>
<dbReference type="InterPro" id="IPR005814">
    <property type="entry name" value="Aminotrans_3"/>
</dbReference>
<accession>A0A917ECP3</accession>
<gene>
    <name evidence="7" type="ORF">GCM10011390_49200</name>
</gene>
<dbReference type="InterPro" id="IPR015424">
    <property type="entry name" value="PyrdxlP-dep_Trfase"/>
</dbReference>
<dbReference type="FunFam" id="3.40.640.10:FF:000014">
    <property type="entry name" value="Adenosylmethionine-8-amino-7-oxononanoate aminotransferase, probable"/>
    <property type="match status" value="1"/>
</dbReference>
<keyword evidence="5 6" id="KW-0663">Pyridoxal phosphate</keyword>
<evidence type="ECO:0000256" key="1">
    <source>
        <dbReference type="ARBA" id="ARBA00001933"/>
    </source>
</evidence>
<dbReference type="InterPro" id="IPR015421">
    <property type="entry name" value="PyrdxlP-dep_Trfase_major"/>
</dbReference>
<comment type="similarity">
    <text evidence="2 6">Belongs to the class-III pyridoxal-phosphate-dependent aminotransferase family.</text>
</comment>
<dbReference type="GO" id="GO:0009102">
    <property type="term" value="P:biotin biosynthetic process"/>
    <property type="evidence" value="ECO:0007669"/>
    <property type="project" value="TreeGrafter"/>
</dbReference>
<keyword evidence="4" id="KW-0808">Transferase</keyword>
<dbReference type="InterPro" id="IPR049704">
    <property type="entry name" value="Aminotrans_3_PPA_site"/>
</dbReference>
<evidence type="ECO:0000313" key="8">
    <source>
        <dbReference type="Proteomes" id="UP000644699"/>
    </source>
</evidence>
<dbReference type="PROSITE" id="PS00600">
    <property type="entry name" value="AA_TRANSFER_CLASS_3"/>
    <property type="match status" value="1"/>
</dbReference>
<organism evidence="7 8">
    <name type="scientific">Aureimonas endophytica</name>
    <dbReference type="NCBI Taxonomy" id="2027858"/>
    <lineage>
        <taxon>Bacteria</taxon>
        <taxon>Pseudomonadati</taxon>
        <taxon>Pseudomonadota</taxon>
        <taxon>Alphaproteobacteria</taxon>
        <taxon>Hyphomicrobiales</taxon>
        <taxon>Aurantimonadaceae</taxon>
        <taxon>Aureimonas</taxon>
    </lineage>
</organism>
<dbReference type="GO" id="GO:0004015">
    <property type="term" value="F:adenosylmethionine-8-amino-7-oxononanoate transaminase activity"/>
    <property type="evidence" value="ECO:0007669"/>
    <property type="project" value="TreeGrafter"/>
</dbReference>
<reference evidence="7" key="2">
    <citation type="submission" date="2020-09" db="EMBL/GenBank/DDBJ databases">
        <authorList>
            <person name="Sun Q."/>
            <person name="Zhou Y."/>
        </authorList>
    </citation>
    <scope>NUCLEOTIDE SEQUENCE</scope>
    <source>
        <strain evidence="7">CGMCC 1.15367</strain>
    </source>
</reference>
<dbReference type="AlphaFoldDB" id="A0A917ECP3"/>
<comment type="cofactor">
    <cofactor evidence="1">
        <name>pyridoxal 5'-phosphate</name>
        <dbReference type="ChEBI" id="CHEBI:597326"/>
    </cofactor>
</comment>
<keyword evidence="3 7" id="KW-0032">Aminotransferase</keyword>
<evidence type="ECO:0000256" key="5">
    <source>
        <dbReference type="ARBA" id="ARBA00022898"/>
    </source>
</evidence>
<dbReference type="PIRSF" id="PIRSF000521">
    <property type="entry name" value="Transaminase_4ab_Lys_Orn"/>
    <property type="match status" value="1"/>
</dbReference>
<comment type="caution">
    <text evidence="7">The sequence shown here is derived from an EMBL/GenBank/DDBJ whole genome shotgun (WGS) entry which is preliminary data.</text>
</comment>
<dbReference type="Gene3D" id="3.90.1150.10">
    <property type="entry name" value="Aspartate Aminotransferase, domain 1"/>
    <property type="match status" value="1"/>
</dbReference>
<dbReference type="Proteomes" id="UP000644699">
    <property type="component" value="Unassembled WGS sequence"/>
</dbReference>
<dbReference type="Gene3D" id="3.40.640.10">
    <property type="entry name" value="Type I PLP-dependent aspartate aminotransferase-like (Major domain)"/>
    <property type="match status" value="1"/>
</dbReference>
<sequence length="442" mass="47901">MNDMSPVQTNNLEAFWMPFSANRQFKQAPRMFVGAKDMHYVTADGRQVLDGTAGLWCVNAGHCRPKITEAIQKQAAELDYAPAFQMGHPKAFELASRLVSIAPPGLDHVFYTNSGSESVDTALKIALAYQRVRGEGGRFRLIGRERGYHGVNFGGISVGGIVGNRKMFGTLLTGVDHMRHTHDPARNPYPQGETEHGAELADDLLRIAQLHDPSTIAAVIVEPVAGSTGVLPPPKGYLKRLREICDQHGILLIFDEVITGYGRLGAAFAADHFDVVPDIIVTAKGLTNGVIPMGAVFVRDTIYQAFMQGPEHMIEFAHGYTYSGNPIASAAALATLETYKEEGLFERAKALTPVWAEAIHSLKGARHVIDIRTIGLIGAVELEPIAGQPTKRAFAAFVKAYEKGLLIRTTGDIIALSPPLIIEESQIGEIVDTLKSVLASLD</sequence>
<dbReference type="GO" id="GO:0030170">
    <property type="term" value="F:pyridoxal phosphate binding"/>
    <property type="evidence" value="ECO:0007669"/>
    <property type="project" value="InterPro"/>
</dbReference>
<evidence type="ECO:0000313" key="7">
    <source>
        <dbReference type="EMBL" id="GGE23974.1"/>
    </source>
</evidence>
<dbReference type="EMBL" id="BMIQ01000013">
    <property type="protein sequence ID" value="GGE23974.1"/>
    <property type="molecule type" value="Genomic_DNA"/>
</dbReference>
<dbReference type="PANTHER" id="PTHR42684:SF1">
    <property type="entry name" value="BETA-ALANINE--PYRUVATE AMINOTRANSFERASE"/>
    <property type="match status" value="1"/>
</dbReference>
<name>A0A917ECP3_9HYPH</name>
<proteinExistence type="inferred from homology"/>
<dbReference type="InterPro" id="IPR015422">
    <property type="entry name" value="PyrdxlP-dep_Trfase_small"/>
</dbReference>
<reference evidence="7" key="1">
    <citation type="journal article" date="2014" name="Int. J. Syst. Evol. Microbiol.">
        <title>Complete genome sequence of Corynebacterium casei LMG S-19264T (=DSM 44701T), isolated from a smear-ripened cheese.</title>
        <authorList>
            <consortium name="US DOE Joint Genome Institute (JGI-PGF)"/>
            <person name="Walter F."/>
            <person name="Albersmeier A."/>
            <person name="Kalinowski J."/>
            <person name="Ruckert C."/>
        </authorList>
    </citation>
    <scope>NUCLEOTIDE SEQUENCE</scope>
    <source>
        <strain evidence="7">CGMCC 1.15367</strain>
    </source>
</reference>